<feature type="compositionally biased region" description="Basic and acidic residues" evidence="19">
    <location>
        <begin position="16"/>
        <end position="30"/>
    </location>
</feature>
<keyword evidence="9 20" id="KW-0812">Transmembrane</keyword>
<feature type="region of interest" description="Disordered" evidence="19">
    <location>
        <begin position="1"/>
        <end position="30"/>
    </location>
</feature>
<keyword evidence="17" id="KW-0325">Glycoprotein</keyword>
<evidence type="ECO:0000256" key="4">
    <source>
        <dbReference type="ARBA" id="ARBA00004477"/>
    </source>
</evidence>
<evidence type="ECO:0000256" key="16">
    <source>
        <dbReference type="ARBA" id="ARBA00023136"/>
    </source>
</evidence>
<evidence type="ECO:0000256" key="10">
    <source>
        <dbReference type="ARBA" id="ARBA00022723"/>
    </source>
</evidence>
<evidence type="ECO:0000313" key="22">
    <source>
        <dbReference type="EMBL" id="KAF3433937.1"/>
    </source>
</evidence>
<dbReference type="FunFam" id="3.40.630.10:FF:000008">
    <property type="entry name" value="Endoplasmic reticulum metallopeptidase 1"/>
    <property type="match status" value="1"/>
</dbReference>
<evidence type="ECO:0000256" key="7">
    <source>
        <dbReference type="ARBA" id="ARBA00022554"/>
    </source>
</evidence>
<evidence type="ECO:0000256" key="18">
    <source>
        <dbReference type="ARBA" id="ARBA00031512"/>
    </source>
</evidence>
<evidence type="ECO:0000256" key="15">
    <source>
        <dbReference type="ARBA" id="ARBA00023049"/>
    </source>
</evidence>
<keyword evidence="16 20" id="KW-0472">Membrane</keyword>
<dbReference type="AlphaFoldDB" id="A0A8K0DMN2"/>
<evidence type="ECO:0000256" key="13">
    <source>
        <dbReference type="ARBA" id="ARBA00022833"/>
    </source>
</evidence>
<comment type="subcellular location">
    <subcellularLocation>
        <location evidence="4">Endoplasmic reticulum membrane</location>
        <topology evidence="4">Multi-pass membrane protein</topology>
    </subcellularLocation>
    <subcellularLocation>
        <location evidence="3">Vacuole membrane</location>
        <topology evidence="3">Multi-pass membrane protein</topology>
    </subcellularLocation>
</comment>
<evidence type="ECO:0000256" key="14">
    <source>
        <dbReference type="ARBA" id="ARBA00022989"/>
    </source>
</evidence>
<dbReference type="Pfam" id="PF04389">
    <property type="entry name" value="Peptidase_M28"/>
    <property type="match status" value="1"/>
</dbReference>
<evidence type="ECO:0000256" key="2">
    <source>
        <dbReference type="ARBA" id="ARBA00003273"/>
    </source>
</evidence>
<feature type="transmembrane region" description="Helical" evidence="20">
    <location>
        <begin position="441"/>
        <end position="465"/>
    </location>
</feature>
<accession>A0A8K0DMN2</accession>
<keyword evidence="11" id="KW-0378">Hydrolase</keyword>
<dbReference type="SUPFAM" id="SSF53187">
    <property type="entry name" value="Zn-dependent exopeptidases"/>
    <property type="match status" value="1"/>
</dbReference>
<evidence type="ECO:0000256" key="8">
    <source>
        <dbReference type="ARBA" id="ARBA00022670"/>
    </source>
</evidence>
<comment type="similarity">
    <text evidence="5">Belongs to the peptidase M28 family.</text>
</comment>
<dbReference type="GO" id="GO:0006508">
    <property type="term" value="P:proteolysis"/>
    <property type="evidence" value="ECO:0007669"/>
    <property type="project" value="UniProtKB-KW"/>
</dbReference>
<dbReference type="Proteomes" id="UP000796880">
    <property type="component" value="Unassembled WGS sequence"/>
</dbReference>
<feature type="transmembrane region" description="Helical" evidence="20">
    <location>
        <begin position="49"/>
        <end position="66"/>
    </location>
</feature>
<feature type="domain" description="Peptidase M28" evidence="21">
    <location>
        <begin position="176"/>
        <end position="362"/>
    </location>
</feature>
<organism evidence="22 23">
    <name type="scientific">Rhamnella rubrinervis</name>
    <dbReference type="NCBI Taxonomy" id="2594499"/>
    <lineage>
        <taxon>Eukaryota</taxon>
        <taxon>Viridiplantae</taxon>
        <taxon>Streptophyta</taxon>
        <taxon>Embryophyta</taxon>
        <taxon>Tracheophyta</taxon>
        <taxon>Spermatophyta</taxon>
        <taxon>Magnoliopsida</taxon>
        <taxon>eudicotyledons</taxon>
        <taxon>Gunneridae</taxon>
        <taxon>Pentapetalae</taxon>
        <taxon>rosids</taxon>
        <taxon>fabids</taxon>
        <taxon>Rosales</taxon>
        <taxon>Rhamnaceae</taxon>
        <taxon>rhamnoid group</taxon>
        <taxon>Rhamneae</taxon>
        <taxon>Rhamnella</taxon>
    </lineage>
</organism>
<dbReference type="GO" id="GO:0008235">
    <property type="term" value="F:metalloexopeptidase activity"/>
    <property type="evidence" value="ECO:0007669"/>
    <property type="project" value="InterPro"/>
</dbReference>
<keyword evidence="15" id="KW-0482">Metalloprotease</keyword>
<dbReference type="InterPro" id="IPR048024">
    <property type="entry name" value="Fxna-like_M28_dom"/>
</dbReference>
<keyword evidence="7" id="KW-0926">Vacuole</keyword>
<dbReference type="EMBL" id="VOIH02000011">
    <property type="protein sequence ID" value="KAF3433937.1"/>
    <property type="molecule type" value="Genomic_DNA"/>
</dbReference>
<evidence type="ECO:0000256" key="9">
    <source>
        <dbReference type="ARBA" id="ARBA00022692"/>
    </source>
</evidence>
<evidence type="ECO:0000313" key="23">
    <source>
        <dbReference type="Proteomes" id="UP000796880"/>
    </source>
</evidence>
<feature type="transmembrane region" description="Helical" evidence="20">
    <location>
        <begin position="589"/>
        <end position="618"/>
    </location>
</feature>
<sequence>MRRRAESEASSSSSSKRLDNHGDTDDRRGVEGEDSRLLLDMKRLERSPFVCLTLFVVIIYGSWTVHRYQFENLPLPLTAEQAGKRGFSEVEALKHVKALTELGPHSVGSDALHIALQYVLAASENIKKTAHWEVDVQVELFNAKSGANRMGSGLFMGRTVIYSDLNHIILRISPKYTSEAEESAILVSSHIDTVFSTEGAGDCSSCVATMLELARGVSQWAHGFKHSVIFLFNTGEEEGLNGAHSFITQHPWSQTISMAIDLEAMGIGGKSSIFQAGPNPWAIENFASVAKYPSGQIIAQDLFSSGAIKSATDFQVYREVAGLSGLDFAYADNSAVYHTKNDKLELLKSGSLQHLGENMLAFLLQIAASSHLPKGNATEEEGSAGQNNAIYFDILGTYMVVYRQRFANMLYSSVIMQSLLIWATSLFMGGYPAAVSLALSVLSFILMLIFALSFPVVVAFILPLISSSPVPYVASPWLVLGLFAAPALLGAVIGQYLGYLILQRYLFKVYSKRKELSPVIRAYSVKLEAERWLYKAGSVLWLVLLILGNYYRIGSSYLALVWLVPPAFAYGMLEATLSPIRLPRPLKLATLLIGLTVPILISAGIFIRVAGTIVATLVRFDRNPGGTPEWLGNVIIATFIAVVMCLTLVHLLSYVHLSGAKRSIVLSTCLVFGLSLFLVISGIVPPFTEDTARAVNVVHVVDTTGEQNPSSYISLFSTTPGKLTKEVDQINEGFVCGRDKIVDFVTFSAKYGCWTYKDTDGGWSESEVPLLHVDGDTNRNERITQVLIDTKGSTRWSLSINFAEIEDFTFKDAENSEELVLLGNKGSVKGLHIIQFSGGKNAPTKFDLTLFWVKNSSRSTHKVDEHGEDLHHSLLKLRTDIDRVTPKVETILMKLPPWCSLFGKSTSPHYLSFLTHLPVNF</sequence>
<evidence type="ECO:0000259" key="21">
    <source>
        <dbReference type="Pfam" id="PF04389"/>
    </source>
</evidence>
<keyword evidence="23" id="KW-1185">Reference proteome</keyword>
<comment type="cofactor">
    <cofactor evidence="1">
        <name>Zn(2+)</name>
        <dbReference type="ChEBI" id="CHEBI:29105"/>
    </cofactor>
</comment>
<dbReference type="PANTHER" id="PTHR12147">
    <property type="entry name" value="METALLOPEPTIDASE M28 FAMILY MEMBER"/>
    <property type="match status" value="1"/>
</dbReference>
<keyword evidence="10" id="KW-0479">Metal-binding</keyword>
<evidence type="ECO:0000256" key="6">
    <source>
        <dbReference type="ARBA" id="ARBA00017435"/>
    </source>
</evidence>
<dbReference type="GO" id="GO:0005789">
    <property type="term" value="C:endoplasmic reticulum membrane"/>
    <property type="evidence" value="ECO:0007669"/>
    <property type="project" value="UniProtKB-SubCell"/>
</dbReference>
<evidence type="ECO:0000256" key="12">
    <source>
        <dbReference type="ARBA" id="ARBA00022824"/>
    </source>
</evidence>
<keyword evidence="8" id="KW-0645">Protease</keyword>
<protein>
    <recommendedName>
        <fullName evidence="6">Vacuolar membrane protease</fullName>
    </recommendedName>
    <alternativeName>
        <fullName evidence="18">FXNA-related family protease 1</fullName>
    </alternativeName>
</protein>
<keyword evidence="14 20" id="KW-1133">Transmembrane helix</keyword>
<reference evidence="22" key="1">
    <citation type="submission" date="2020-03" db="EMBL/GenBank/DDBJ databases">
        <title>A high-quality chromosome-level genome assembly of a woody plant with both climbing and erect habits, Rhamnella rubrinervis.</title>
        <authorList>
            <person name="Lu Z."/>
            <person name="Yang Y."/>
            <person name="Zhu X."/>
            <person name="Sun Y."/>
        </authorList>
    </citation>
    <scope>NUCLEOTIDE SEQUENCE</scope>
    <source>
        <strain evidence="22">BYM</strain>
        <tissue evidence="22">Leaf</tissue>
    </source>
</reference>
<proteinExistence type="inferred from homology"/>
<keyword evidence="13" id="KW-0862">Zinc</keyword>
<evidence type="ECO:0000256" key="11">
    <source>
        <dbReference type="ARBA" id="ARBA00022801"/>
    </source>
</evidence>
<dbReference type="PANTHER" id="PTHR12147:SF58">
    <property type="entry name" value="VACUOLAR MEMBRANE PROTEASE"/>
    <property type="match status" value="1"/>
</dbReference>
<feature type="transmembrane region" description="Helical" evidence="20">
    <location>
        <begin position="664"/>
        <end position="684"/>
    </location>
</feature>
<feature type="transmembrane region" description="Helical" evidence="20">
    <location>
        <begin position="532"/>
        <end position="551"/>
    </location>
</feature>
<name>A0A8K0DMN2_9ROSA</name>
<evidence type="ECO:0000256" key="5">
    <source>
        <dbReference type="ARBA" id="ARBA00010918"/>
    </source>
</evidence>
<keyword evidence="12" id="KW-0256">Endoplasmic reticulum</keyword>
<comment type="function">
    <text evidence="2">May be involved in vacuolar sorting and osmoregulation.</text>
</comment>
<evidence type="ECO:0000256" key="20">
    <source>
        <dbReference type="SAM" id="Phobius"/>
    </source>
</evidence>
<dbReference type="InterPro" id="IPR045175">
    <property type="entry name" value="M28_fam"/>
</dbReference>
<evidence type="ECO:0000256" key="17">
    <source>
        <dbReference type="ARBA" id="ARBA00023180"/>
    </source>
</evidence>
<dbReference type="OrthoDB" id="76293at2759"/>
<evidence type="ECO:0000256" key="3">
    <source>
        <dbReference type="ARBA" id="ARBA00004128"/>
    </source>
</evidence>
<dbReference type="Gene3D" id="3.40.630.10">
    <property type="entry name" value="Zn peptidases"/>
    <property type="match status" value="1"/>
</dbReference>
<feature type="transmembrane region" description="Helical" evidence="20">
    <location>
        <begin position="630"/>
        <end position="652"/>
    </location>
</feature>
<feature type="transmembrane region" description="Helical" evidence="20">
    <location>
        <begin position="477"/>
        <end position="502"/>
    </location>
</feature>
<dbReference type="CDD" id="cd03875">
    <property type="entry name" value="M28_Fxna_like"/>
    <property type="match status" value="1"/>
</dbReference>
<evidence type="ECO:0000256" key="1">
    <source>
        <dbReference type="ARBA" id="ARBA00001947"/>
    </source>
</evidence>
<dbReference type="GO" id="GO:0005774">
    <property type="term" value="C:vacuolar membrane"/>
    <property type="evidence" value="ECO:0007669"/>
    <property type="project" value="UniProtKB-SubCell"/>
</dbReference>
<feature type="transmembrane region" description="Helical" evidence="20">
    <location>
        <begin position="557"/>
        <end position="577"/>
    </location>
</feature>
<evidence type="ECO:0000256" key="19">
    <source>
        <dbReference type="SAM" id="MobiDB-lite"/>
    </source>
</evidence>
<gene>
    <name evidence="22" type="ORF">FNV43_RR25040</name>
</gene>
<dbReference type="GO" id="GO:0046872">
    <property type="term" value="F:metal ion binding"/>
    <property type="evidence" value="ECO:0007669"/>
    <property type="project" value="UniProtKB-KW"/>
</dbReference>
<comment type="caution">
    <text evidence="22">The sequence shown here is derived from an EMBL/GenBank/DDBJ whole genome shotgun (WGS) entry which is preliminary data.</text>
</comment>
<dbReference type="InterPro" id="IPR007484">
    <property type="entry name" value="Peptidase_M28"/>
</dbReference>